<feature type="chain" id="PRO_5045715888" evidence="1">
    <location>
        <begin position="33"/>
        <end position="337"/>
    </location>
</feature>
<feature type="signal peptide" evidence="1">
    <location>
        <begin position="1"/>
        <end position="32"/>
    </location>
</feature>
<dbReference type="CDD" id="cd01427">
    <property type="entry name" value="HAD_like"/>
    <property type="match status" value="1"/>
</dbReference>
<keyword evidence="1" id="KW-0732">Signal</keyword>
<name>A0ABS0ESQ3_9BURK</name>
<dbReference type="Proteomes" id="UP000657372">
    <property type="component" value="Unassembled WGS sequence"/>
</dbReference>
<dbReference type="Pfam" id="PF12710">
    <property type="entry name" value="HAD"/>
    <property type="match status" value="1"/>
</dbReference>
<gene>
    <name evidence="2" type="ORF">IXC47_08615</name>
</gene>
<dbReference type="InterPro" id="IPR036412">
    <property type="entry name" value="HAD-like_sf"/>
</dbReference>
<accession>A0ABS0ESQ3</accession>
<organism evidence="2 3">
    <name type="scientific">Herminiimonas contaminans</name>
    <dbReference type="NCBI Taxonomy" id="1111140"/>
    <lineage>
        <taxon>Bacteria</taxon>
        <taxon>Pseudomonadati</taxon>
        <taxon>Pseudomonadota</taxon>
        <taxon>Betaproteobacteria</taxon>
        <taxon>Burkholderiales</taxon>
        <taxon>Oxalobacteraceae</taxon>
        <taxon>Herminiimonas</taxon>
    </lineage>
</organism>
<protein>
    <submittedName>
        <fullName evidence="2">Haloacid dehalogenase-like hydrolase</fullName>
    </submittedName>
</protein>
<proteinExistence type="predicted"/>
<comment type="caution">
    <text evidence="2">The sequence shown here is derived from an EMBL/GenBank/DDBJ whole genome shotgun (WGS) entry which is preliminary data.</text>
</comment>
<evidence type="ECO:0000256" key="1">
    <source>
        <dbReference type="SAM" id="SignalP"/>
    </source>
</evidence>
<keyword evidence="3" id="KW-1185">Reference proteome</keyword>
<evidence type="ECO:0000313" key="3">
    <source>
        <dbReference type="Proteomes" id="UP000657372"/>
    </source>
</evidence>
<sequence>MKNDSGYALLQRAFLQGLLALSLLAAWPASWAADALPSWRDGPAKQAIIKFVTSVTDTNAKTYVRPDDRIAVFDNDGTLWSEQPFYFQIYFMADQVRAAAPKHPEWQELPEFKALMARDMPALMKIGPKPVLELLAQANSGMTTDEYDKAIDDWLFFSRHPRFNRPYTDLVYQPMKELLRYLEMNFFKNFIVSGGGIEFMRVWSKKAYGIPPERVIGSIGEVKFEEKDGKPVLTKLPKLGFLDDGPGKPVGIYRNIGRQPIFAFGNSDGDLQMLQWTAAGKGPRFMGLVHHTDDKREWAYDRTSHIGKLDKALDEAQAKGWVVVDMKKEWAKVYAFD</sequence>
<dbReference type="SUPFAM" id="SSF56784">
    <property type="entry name" value="HAD-like"/>
    <property type="match status" value="1"/>
</dbReference>
<dbReference type="InterPro" id="IPR023214">
    <property type="entry name" value="HAD_sf"/>
</dbReference>
<dbReference type="Gene3D" id="3.40.50.1000">
    <property type="entry name" value="HAD superfamily/HAD-like"/>
    <property type="match status" value="1"/>
</dbReference>
<evidence type="ECO:0000313" key="2">
    <source>
        <dbReference type="EMBL" id="MBF8177740.1"/>
    </source>
</evidence>
<reference evidence="2 3" key="1">
    <citation type="submission" date="2020-11" db="EMBL/GenBank/DDBJ databases">
        <title>WGS of Herminiimonas contaminans strain Marseille-Q4544 isolated from planarians Schmidtea mediterranea.</title>
        <authorList>
            <person name="Kangale L."/>
        </authorList>
    </citation>
    <scope>NUCLEOTIDE SEQUENCE [LARGE SCALE GENOMIC DNA]</scope>
    <source>
        <strain evidence="2 3">Marseille-Q4544</strain>
    </source>
</reference>
<dbReference type="RefSeq" id="WP_175626434.1">
    <property type="nucleotide sequence ID" value="NZ_JADOEL010000005.1"/>
</dbReference>
<dbReference type="EMBL" id="JADOEL010000005">
    <property type="protein sequence ID" value="MBF8177740.1"/>
    <property type="molecule type" value="Genomic_DNA"/>
</dbReference>